<evidence type="ECO:0000256" key="5">
    <source>
        <dbReference type="ARBA" id="ARBA00022723"/>
    </source>
</evidence>
<evidence type="ECO:0000256" key="11">
    <source>
        <dbReference type="PROSITE-ProRule" id="PRU00175"/>
    </source>
</evidence>
<evidence type="ECO:0000256" key="8">
    <source>
        <dbReference type="ARBA" id="ARBA00022833"/>
    </source>
</evidence>
<dbReference type="EMBL" id="NHZQ01000121">
    <property type="protein sequence ID" value="PSK51931.1"/>
    <property type="molecule type" value="Genomic_DNA"/>
</dbReference>
<dbReference type="InterPro" id="IPR013083">
    <property type="entry name" value="Znf_RING/FYVE/PHD"/>
</dbReference>
<evidence type="ECO:0000256" key="4">
    <source>
        <dbReference type="ARBA" id="ARBA00022692"/>
    </source>
</evidence>
<sequence>MTATSIEIDTRAINNPEFGPPTSRDFERINTTLSFYLLLPEGIRTLSTNSASVGSSPEGLLYVPTLDDTDPCVNASSPYVPDNVTRRPNLPNLAFPPVAIAPWLSPQCVQSYLAAARRDTARSFVFFLPNQGTDTPPSANDAAWGLSDGGRWKGDNPYPVYAISSSAGQTLMQQSALYSGPNLTTAPNGQQLGQLYDRNDYAKLYIDINLSVTAGLPSLWIFLVVILAVLVSIVGIISSAMHFIQRRRRQQLRRRVANGEVDLEVLGVKRLLVPQEILNKMPVYPYEKAGAVTASSLDEERKSASPSPNPIGKKNHETETINKHGHGRMPSMATNHFDQPACAICLDDFVANEAMVRELPCEHIFHPECVDVFLTQNSSLCPLCKKSALPAGYCPDVITNVMVRRERNLRRARERGERPDTLEADARQMMNNLVRERHRRQRENADIELGFSRPQPPAPVANPQVNPASPPSPPPANRQERREWARRRAEAMIGPDAPPLDPEVEQTRTVPAWRRGLRKVFPALR</sequence>
<comment type="caution">
    <text evidence="15">The sequence shown here is derived from an EMBL/GenBank/DDBJ whole genome shotgun (WGS) entry which is preliminary data.</text>
</comment>
<keyword evidence="10 13" id="KW-0472">Membrane</keyword>
<keyword evidence="8" id="KW-0862">Zinc</keyword>
<evidence type="ECO:0000256" key="3">
    <source>
        <dbReference type="ARBA" id="ARBA00022679"/>
    </source>
</evidence>
<dbReference type="SUPFAM" id="SSF57850">
    <property type="entry name" value="RING/U-box"/>
    <property type="match status" value="1"/>
</dbReference>
<dbReference type="GO" id="GO:0016020">
    <property type="term" value="C:membrane"/>
    <property type="evidence" value="ECO:0007669"/>
    <property type="project" value="UniProtKB-SubCell"/>
</dbReference>
<name>A0A2P7ZUP4_9PEZI</name>
<dbReference type="PROSITE" id="PS50089">
    <property type="entry name" value="ZF_RING_2"/>
    <property type="match status" value="1"/>
</dbReference>
<evidence type="ECO:0000256" key="2">
    <source>
        <dbReference type="ARBA" id="ARBA00004906"/>
    </source>
</evidence>
<evidence type="ECO:0000313" key="16">
    <source>
        <dbReference type="Proteomes" id="UP000243723"/>
    </source>
</evidence>
<feature type="region of interest" description="Disordered" evidence="12">
    <location>
        <begin position="448"/>
        <end position="507"/>
    </location>
</feature>
<protein>
    <recommendedName>
        <fullName evidence="14">RING-type domain-containing protein</fullName>
    </recommendedName>
</protein>
<dbReference type="STRING" id="40998.A0A2P7ZUP4"/>
<dbReference type="SMART" id="SM00184">
    <property type="entry name" value="RING"/>
    <property type="match status" value="1"/>
</dbReference>
<feature type="region of interest" description="Disordered" evidence="12">
    <location>
        <begin position="295"/>
        <end position="318"/>
    </location>
</feature>
<organism evidence="15 16">
    <name type="scientific">Elsinoe australis</name>
    <dbReference type="NCBI Taxonomy" id="40998"/>
    <lineage>
        <taxon>Eukaryota</taxon>
        <taxon>Fungi</taxon>
        <taxon>Dikarya</taxon>
        <taxon>Ascomycota</taxon>
        <taxon>Pezizomycotina</taxon>
        <taxon>Dothideomycetes</taxon>
        <taxon>Dothideomycetidae</taxon>
        <taxon>Myriangiales</taxon>
        <taxon>Elsinoaceae</taxon>
        <taxon>Elsinoe</taxon>
    </lineage>
</organism>
<keyword evidence="9 13" id="KW-1133">Transmembrane helix</keyword>
<evidence type="ECO:0000256" key="13">
    <source>
        <dbReference type="SAM" id="Phobius"/>
    </source>
</evidence>
<proteinExistence type="predicted"/>
<dbReference type="PANTHER" id="PTHR45768">
    <property type="entry name" value="E3 UBIQUITIN-PROTEIN LIGASE RNF13-LIKE"/>
    <property type="match status" value="1"/>
</dbReference>
<reference evidence="15 16" key="1">
    <citation type="submission" date="2017-05" db="EMBL/GenBank/DDBJ databases">
        <title>Draft genome sequence of Elsinoe australis.</title>
        <authorList>
            <person name="Cheng Q."/>
        </authorList>
    </citation>
    <scope>NUCLEOTIDE SEQUENCE [LARGE SCALE GENOMIC DNA]</scope>
    <source>
        <strain evidence="15 16">NL1</strain>
    </source>
</reference>
<dbReference type="CDD" id="cd16454">
    <property type="entry name" value="RING-H2_PA-TM-RING"/>
    <property type="match status" value="1"/>
</dbReference>
<evidence type="ECO:0000256" key="1">
    <source>
        <dbReference type="ARBA" id="ARBA00004167"/>
    </source>
</evidence>
<dbReference type="AlphaFoldDB" id="A0A2P7ZUP4"/>
<feature type="compositionally biased region" description="Basic and acidic residues" evidence="12">
    <location>
        <begin position="478"/>
        <end position="490"/>
    </location>
</feature>
<dbReference type="Pfam" id="PF13639">
    <property type="entry name" value="zf-RING_2"/>
    <property type="match status" value="1"/>
</dbReference>
<keyword evidence="5" id="KW-0479">Metal-binding</keyword>
<keyword evidence="3" id="KW-0808">Transferase</keyword>
<dbReference type="GO" id="GO:0008270">
    <property type="term" value="F:zinc ion binding"/>
    <property type="evidence" value="ECO:0007669"/>
    <property type="project" value="UniProtKB-KW"/>
</dbReference>
<keyword evidence="6 11" id="KW-0863">Zinc-finger</keyword>
<accession>A0A2P7ZUP4</accession>
<comment type="subcellular location">
    <subcellularLocation>
        <location evidence="1">Membrane</location>
        <topology evidence="1">Single-pass membrane protein</topology>
    </subcellularLocation>
</comment>
<gene>
    <name evidence="15" type="ORF">B9Z65_3198</name>
</gene>
<feature type="region of interest" description="Disordered" evidence="12">
    <location>
        <begin position="1"/>
        <end position="24"/>
    </location>
</feature>
<evidence type="ECO:0000256" key="7">
    <source>
        <dbReference type="ARBA" id="ARBA00022786"/>
    </source>
</evidence>
<dbReference type="PANTHER" id="PTHR45768:SF18">
    <property type="entry name" value="RING-H2 FINGER PROTEIN ATL47-RELATED"/>
    <property type="match status" value="1"/>
</dbReference>
<evidence type="ECO:0000259" key="14">
    <source>
        <dbReference type="PROSITE" id="PS50089"/>
    </source>
</evidence>
<dbReference type="Proteomes" id="UP000243723">
    <property type="component" value="Unassembled WGS sequence"/>
</dbReference>
<evidence type="ECO:0000313" key="15">
    <source>
        <dbReference type="EMBL" id="PSK51931.1"/>
    </source>
</evidence>
<keyword evidence="4 13" id="KW-0812">Transmembrane</keyword>
<evidence type="ECO:0000256" key="6">
    <source>
        <dbReference type="ARBA" id="ARBA00022771"/>
    </source>
</evidence>
<feature type="transmembrane region" description="Helical" evidence="13">
    <location>
        <begin position="219"/>
        <end position="244"/>
    </location>
</feature>
<dbReference type="InterPro" id="IPR001841">
    <property type="entry name" value="Znf_RING"/>
</dbReference>
<feature type="domain" description="RING-type" evidence="14">
    <location>
        <begin position="342"/>
        <end position="385"/>
    </location>
</feature>
<dbReference type="GO" id="GO:0016740">
    <property type="term" value="F:transferase activity"/>
    <property type="evidence" value="ECO:0007669"/>
    <property type="project" value="UniProtKB-KW"/>
</dbReference>
<dbReference type="OrthoDB" id="21204at2759"/>
<evidence type="ECO:0000256" key="10">
    <source>
        <dbReference type="ARBA" id="ARBA00023136"/>
    </source>
</evidence>
<keyword evidence="7" id="KW-0833">Ubl conjugation pathway</keyword>
<comment type="pathway">
    <text evidence="2">Protein modification; protein ubiquitination.</text>
</comment>
<dbReference type="Gene3D" id="3.30.40.10">
    <property type="entry name" value="Zinc/RING finger domain, C3HC4 (zinc finger)"/>
    <property type="match status" value="1"/>
</dbReference>
<evidence type="ECO:0000256" key="12">
    <source>
        <dbReference type="SAM" id="MobiDB-lite"/>
    </source>
</evidence>
<evidence type="ECO:0000256" key="9">
    <source>
        <dbReference type="ARBA" id="ARBA00022989"/>
    </source>
</evidence>
<keyword evidence="16" id="KW-1185">Reference proteome</keyword>